<reference evidence="1" key="1">
    <citation type="submission" date="2020-06" db="EMBL/GenBank/DDBJ databases">
        <authorList>
            <consortium name="Plant Systems Biology data submission"/>
        </authorList>
    </citation>
    <scope>NUCLEOTIDE SEQUENCE</scope>
    <source>
        <strain evidence="1">D6</strain>
    </source>
</reference>
<evidence type="ECO:0000313" key="2">
    <source>
        <dbReference type="Proteomes" id="UP001153069"/>
    </source>
</evidence>
<dbReference type="AlphaFoldDB" id="A0A9N8DV38"/>
<accession>A0A9N8DV38</accession>
<evidence type="ECO:0000313" key="1">
    <source>
        <dbReference type="EMBL" id="CAB9509271.1"/>
    </source>
</evidence>
<gene>
    <name evidence="1" type="ORF">SEMRO_382_G131100.1</name>
</gene>
<dbReference type="EMBL" id="CAICTM010000381">
    <property type="protein sequence ID" value="CAB9509271.1"/>
    <property type="molecule type" value="Genomic_DNA"/>
</dbReference>
<proteinExistence type="predicted"/>
<comment type="caution">
    <text evidence="1">The sequence shown here is derived from an EMBL/GenBank/DDBJ whole genome shotgun (WGS) entry which is preliminary data.</text>
</comment>
<protein>
    <submittedName>
        <fullName evidence="1">Uncharacterized protein</fullName>
    </submittedName>
</protein>
<keyword evidence="2" id="KW-1185">Reference proteome</keyword>
<organism evidence="1 2">
    <name type="scientific">Seminavis robusta</name>
    <dbReference type="NCBI Taxonomy" id="568900"/>
    <lineage>
        <taxon>Eukaryota</taxon>
        <taxon>Sar</taxon>
        <taxon>Stramenopiles</taxon>
        <taxon>Ochrophyta</taxon>
        <taxon>Bacillariophyta</taxon>
        <taxon>Bacillariophyceae</taxon>
        <taxon>Bacillariophycidae</taxon>
        <taxon>Naviculales</taxon>
        <taxon>Naviculaceae</taxon>
        <taxon>Seminavis</taxon>
    </lineage>
</organism>
<name>A0A9N8DV38_9STRA</name>
<sequence>MCPTPPGQDDETIQNYEAIYKQLFTNVEDSSICIPEEIKTASELLSTFAEAMATSTFNDDIMEAMTSDNTKTRDVAAVAGRIKQARDKKQKVANIDLPSVFPGILDMKDAAAMAKAGIRVVKARVTKKTSLPHPYLLAVKAAANWFAGRNTPMLPAGSVSDLWSVSDYDTHGSYYNDDFYPQPAAQDDLASVWFTCPC</sequence>
<dbReference type="Proteomes" id="UP001153069">
    <property type="component" value="Unassembled WGS sequence"/>
</dbReference>